<dbReference type="PANTHER" id="PTHR21505:SF8">
    <property type="entry name" value="DPT-YFP REPRESSOR BY OVEREXPRESSION, ISOFORM D-RELATED"/>
    <property type="match status" value="1"/>
</dbReference>
<dbReference type="PANTHER" id="PTHR21505">
    <property type="entry name" value="MADF DOMAIN-CONTAINING PROTEIN-RELATED"/>
    <property type="match status" value="1"/>
</dbReference>
<dbReference type="EMBL" id="JTDY01001393">
    <property type="protein sequence ID" value="KOB73984.1"/>
    <property type="molecule type" value="Genomic_DNA"/>
</dbReference>
<name>A0A0L7LF27_OPEBR</name>
<evidence type="ECO:0000313" key="3">
    <source>
        <dbReference type="Proteomes" id="UP000037510"/>
    </source>
</evidence>
<evidence type="ECO:0000259" key="1">
    <source>
        <dbReference type="Pfam" id="PF10545"/>
    </source>
</evidence>
<protein>
    <recommendedName>
        <fullName evidence="1">MADF domain-containing protein</fullName>
    </recommendedName>
</protein>
<dbReference type="Pfam" id="PF10545">
    <property type="entry name" value="MADF_DNA_bdg"/>
    <property type="match status" value="1"/>
</dbReference>
<proteinExistence type="predicted"/>
<feature type="domain" description="MADF" evidence="1">
    <location>
        <begin position="3"/>
        <end position="71"/>
    </location>
</feature>
<sequence length="100" mass="11794">MKRHQAITQLSQLVQTYDPAATRVHILRKIDSLRACVRREYKKVKESRLLATCEEEIYVPTLWYYHLFSFLMEHEDNKGKVEVLRARPHSPELIAVSILS</sequence>
<dbReference type="AlphaFoldDB" id="A0A0L7LF27"/>
<evidence type="ECO:0000313" key="2">
    <source>
        <dbReference type="EMBL" id="KOB73984.1"/>
    </source>
</evidence>
<accession>A0A0L7LF27</accession>
<keyword evidence="3" id="KW-1185">Reference proteome</keyword>
<dbReference type="Proteomes" id="UP000037510">
    <property type="component" value="Unassembled WGS sequence"/>
</dbReference>
<organism evidence="2 3">
    <name type="scientific">Operophtera brumata</name>
    <name type="common">Winter moth</name>
    <name type="synonym">Phalaena brumata</name>
    <dbReference type="NCBI Taxonomy" id="104452"/>
    <lineage>
        <taxon>Eukaryota</taxon>
        <taxon>Metazoa</taxon>
        <taxon>Ecdysozoa</taxon>
        <taxon>Arthropoda</taxon>
        <taxon>Hexapoda</taxon>
        <taxon>Insecta</taxon>
        <taxon>Pterygota</taxon>
        <taxon>Neoptera</taxon>
        <taxon>Endopterygota</taxon>
        <taxon>Lepidoptera</taxon>
        <taxon>Glossata</taxon>
        <taxon>Ditrysia</taxon>
        <taxon>Geometroidea</taxon>
        <taxon>Geometridae</taxon>
        <taxon>Larentiinae</taxon>
        <taxon>Operophtera</taxon>
    </lineage>
</organism>
<reference evidence="2 3" key="1">
    <citation type="journal article" date="2015" name="Genome Biol. Evol.">
        <title>The genome of winter moth (Operophtera brumata) provides a genomic perspective on sexual dimorphism and phenology.</title>
        <authorList>
            <person name="Derks M.F."/>
            <person name="Smit S."/>
            <person name="Salis L."/>
            <person name="Schijlen E."/>
            <person name="Bossers A."/>
            <person name="Mateman C."/>
            <person name="Pijl A.S."/>
            <person name="de Ridder D."/>
            <person name="Groenen M.A."/>
            <person name="Visser M.E."/>
            <person name="Megens H.J."/>
        </authorList>
    </citation>
    <scope>NUCLEOTIDE SEQUENCE [LARGE SCALE GENOMIC DNA]</scope>
    <source>
        <strain evidence="2">WM2013NL</strain>
        <tissue evidence="2">Head and thorax</tissue>
    </source>
</reference>
<comment type="caution">
    <text evidence="2">The sequence shown here is derived from an EMBL/GenBank/DDBJ whole genome shotgun (WGS) entry which is preliminary data.</text>
</comment>
<gene>
    <name evidence="2" type="ORF">OBRU01_09929</name>
</gene>
<dbReference type="InterPro" id="IPR006578">
    <property type="entry name" value="MADF-dom"/>
</dbReference>